<dbReference type="Gene3D" id="3.40.1390.10">
    <property type="entry name" value="MurE/MurF, N-terminal domain"/>
    <property type="match status" value="1"/>
</dbReference>
<dbReference type="NCBIfam" id="TIGR01085">
    <property type="entry name" value="murE"/>
    <property type="match status" value="1"/>
</dbReference>
<dbReference type="Pfam" id="PF01225">
    <property type="entry name" value="Mur_ligase"/>
    <property type="match status" value="1"/>
</dbReference>
<dbReference type="HAMAP" id="MF_00208">
    <property type="entry name" value="MurE"/>
    <property type="match status" value="1"/>
</dbReference>
<evidence type="ECO:0000259" key="11">
    <source>
        <dbReference type="Pfam" id="PF08245"/>
    </source>
</evidence>
<dbReference type="InterPro" id="IPR036615">
    <property type="entry name" value="Mur_ligase_C_dom_sf"/>
</dbReference>
<evidence type="ECO:0000256" key="3">
    <source>
        <dbReference type="ARBA" id="ARBA00022960"/>
    </source>
</evidence>
<dbReference type="KEGG" id="salh:HMF8227_02475"/>
<dbReference type="InterPro" id="IPR036565">
    <property type="entry name" value="Mur-like_cat_sf"/>
</dbReference>
<feature type="binding site" evidence="7">
    <location>
        <begin position="162"/>
        <end position="163"/>
    </location>
    <ligand>
        <name>UDP-N-acetyl-alpha-D-muramoyl-L-alanyl-D-glutamate</name>
        <dbReference type="ChEBI" id="CHEBI:83900"/>
    </ligand>
</feature>
<evidence type="ECO:0000256" key="7">
    <source>
        <dbReference type="HAMAP-Rule" id="MF_00208"/>
    </source>
</evidence>
<evidence type="ECO:0000259" key="9">
    <source>
        <dbReference type="Pfam" id="PF01225"/>
    </source>
</evidence>
<dbReference type="InterPro" id="IPR005761">
    <property type="entry name" value="UDP-N-AcMur-Glu-dNH2Pim_ligase"/>
</dbReference>
<keyword evidence="4 7" id="KW-0573">Peptidoglycan synthesis</keyword>
<evidence type="ECO:0000259" key="10">
    <source>
        <dbReference type="Pfam" id="PF02875"/>
    </source>
</evidence>
<comment type="PTM">
    <text evidence="7">Carboxylation is probably crucial for Mg(2+) binding and, consequently, for the gamma-phosphate positioning of ATP.</text>
</comment>
<dbReference type="OrthoDB" id="9800958at2"/>
<dbReference type="InterPro" id="IPR013221">
    <property type="entry name" value="Mur_ligase_cen"/>
</dbReference>
<feature type="binding site" evidence="7">
    <location>
        <position position="33"/>
    </location>
    <ligand>
        <name>UDP-N-acetyl-alpha-D-muramoyl-L-alanyl-D-glutamate</name>
        <dbReference type="ChEBI" id="CHEBI:83900"/>
    </ligand>
</feature>
<feature type="domain" description="Mur ligase central" evidence="11">
    <location>
        <begin position="118"/>
        <end position="323"/>
    </location>
</feature>
<keyword evidence="7" id="KW-0067">ATP-binding</keyword>
<protein>
    <recommendedName>
        <fullName evidence="7">UDP-N-acetylmuramyl-tripeptide synthetase</fullName>
        <ecNumber evidence="7">6.3.2.-</ecNumber>
    </recommendedName>
    <alternativeName>
        <fullName evidence="7">UDP-MurNAc-tripeptide synthetase</fullName>
    </alternativeName>
</protein>
<dbReference type="SUPFAM" id="SSF53244">
    <property type="entry name" value="MurD-like peptide ligases, peptide-binding domain"/>
    <property type="match status" value="1"/>
</dbReference>
<dbReference type="Gene3D" id="3.90.190.20">
    <property type="entry name" value="Mur ligase, C-terminal domain"/>
    <property type="match status" value="1"/>
</dbReference>
<dbReference type="AlphaFoldDB" id="A0A2S2E7J5"/>
<sequence>MNPESVVMNLRDLLMPFGIDAPAIELTEMVLDSREVAIHKLFVAISGHQLDGRDFIPQAVSLGAKAILAETDDEAVHGQMEMREQSMIVQFYRLKESLSALAAVFYSQPAEAMNVVAVTGTNGKTSTVQLTAQLAERLGQKAGTIGTLGAGPMDRLSSLKNTTPDAISIQRLMADMRSQGVQQVAMEASSHALVQHRLSSLKTDVAVFTNLSRDHLDYHGDMNRYAAAKRLLIQQPGLKHLVLNGDDAESENWLRLANPRQQVTFYGLNAPRHPEQPYIRAEQIVYQPTGTRFRLVSPYGEAEIQTALMGAFNVSNLLAAISAQLVTGARFDELVKQAPQLTPVPGRLEIFQQGDSPSLIVDFAHTPDALEKALEALGQHTQGKVVCVFGCGGDRDAGKRPLMGAIAERLADEVIITNDNSRSEDPAKIAADIQAGMTNPGAAQVELDRQQAIRRAFQQASKGDLVLLAGKGHEPYQIIGDQTINYNERQFAEDLVKGITQ</sequence>
<dbReference type="GO" id="GO:0016881">
    <property type="term" value="F:acid-amino acid ligase activity"/>
    <property type="evidence" value="ECO:0007669"/>
    <property type="project" value="UniProtKB-UniRule"/>
</dbReference>
<comment type="similarity">
    <text evidence="1 7">Belongs to the MurCDEF family. MurE subfamily.</text>
</comment>
<dbReference type="GO" id="GO:0008360">
    <property type="term" value="P:regulation of cell shape"/>
    <property type="evidence" value="ECO:0007669"/>
    <property type="project" value="UniProtKB-KW"/>
</dbReference>
<dbReference type="GO" id="GO:0071555">
    <property type="term" value="P:cell wall organization"/>
    <property type="evidence" value="ECO:0007669"/>
    <property type="project" value="UniProtKB-KW"/>
</dbReference>
<keyword evidence="7" id="KW-0963">Cytoplasm</keyword>
<dbReference type="InterPro" id="IPR004101">
    <property type="entry name" value="Mur_ligase_C"/>
</dbReference>
<dbReference type="SUPFAM" id="SSF63418">
    <property type="entry name" value="MurE/MurF N-terminal domain"/>
    <property type="match status" value="1"/>
</dbReference>
<keyword evidence="6 7" id="KW-0961">Cell wall biogenesis/degradation</keyword>
<evidence type="ECO:0000256" key="8">
    <source>
        <dbReference type="RuleBase" id="RU004135"/>
    </source>
</evidence>
<evidence type="ECO:0000256" key="2">
    <source>
        <dbReference type="ARBA" id="ARBA00022618"/>
    </source>
</evidence>
<dbReference type="Proteomes" id="UP000245728">
    <property type="component" value="Chromosome"/>
</dbReference>
<feature type="binding site" evidence="7">
    <location>
        <position position="195"/>
    </location>
    <ligand>
        <name>UDP-N-acetyl-alpha-D-muramoyl-L-alanyl-D-glutamate</name>
        <dbReference type="ChEBI" id="CHEBI:83900"/>
    </ligand>
</feature>
<dbReference type="Pfam" id="PF02875">
    <property type="entry name" value="Mur_ligase_C"/>
    <property type="match status" value="1"/>
</dbReference>
<keyword evidence="7" id="KW-0547">Nucleotide-binding</keyword>
<feature type="binding site" evidence="7">
    <location>
        <position position="197"/>
    </location>
    <ligand>
        <name>UDP-N-acetyl-alpha-D-muramoyl-L-alanyl-D-glutamate</name>
        <dbReference type="ChEBI" id="CHEBI:83900"/>
    </ligand>
</feature>
<dbReference type="NCBIfam" id="NF001124">
    <property type="entry name" value="PRK00139.1-2"/>
    <property type="match status" value="1"/>
</dbReference>
<evidence type="ECO:0000313" key="12">
    <source>
        <dbReference type="EMBL" id="AWL12927.1"/>
    </source>
</evidence>
<organism evidence="12 13">
    <name type="scientific">Saliniradius amylolyticus</name>
    <dbReference type="NCBI Taxonomy" id="2183582"/>
    <lineage>
        <taxon>Bacteria</taxon>
        <taxon>Pseudomonadati</taxon>
        <taxon>Pseudomonadota</taxon>
        <taxon>Gammaproteobacteria</taxon>
        <taxon>Alteromonadales</taxon>
        <taxon>Alteromonadaceae</taxon>
        <taxon>Saliniradius</taxon>
    </lineage>
</organism>
<accession>A0A2S2E7J5</accession>
<evidence type="ECO:0000256" key="6">
    <source>
        <dbReference type="ARBA" id="ARBA00023316"/>
    </source>
</evidence>
<comment type="caution">
    <text evidence="7">Lacks conserved residue(s) required for the propagation of feature annotation.</text>
</comment>
<keyword evidence="7 12" id="KW-0436">Ligase</keyword>
<comment type="function">
    <text evidence="7">Catalyzes the addition of an amino acid to the nucleotide precursor UDP-N-acetylmuramoyl-L-alanyl-D-glutamate (UMAG) in the biosynthesis of bacterial cell-wall peptidoglycan.</text>
</comment>
<comment type="cofactor">
    <cofactor evidence="7">
        <name>Mg(2+)</name>
        <dbReference type="ChEBI" id="CHEBI:18420"/>
    </cofactor>
</comment>
<dbReference type="GO" id="GO:0000287">
    <property type="term" value="F:magnesium ion binding"/>
    <property type="evidence" value="ECO:0007669"/>
    <property type="project" value="UniProtKB-UniRule"/>
</dbReference>
<feature type="binding site" evidence="7">
    <location>
        <position position="161"/>
    </location>
    <ligand>
        <name>UDP-N-acetyl-alpha-D-muramoyl-L-alanyl-D-glutamate</name>
        <dbReference type="ChEBI" id="CHEBI:83900"/>
    </ligand>
</feature>
<dbReference type="EMBL" id="CP029347">
    <property type="protein sequence ID" value="AWL12927.1"/>
    <property type="molecule type" value="Genomic_DNA"/>
</dbReference>
<gene>
    <name evidence="7 12" type="primary">murE</name>
    <name evidence="12" type="ORF">HMF8227_02475</name>
</gene>
<feature type="domain" description="Mur ligase N-terminal catalytic" evidence="9">
    <location>
        <begin position="28"/>
        <end position="106"/>
    </location>
</feature>
<keyword evidence="5 7" id="KW-0131">Cell cycle</keyword>
<comment type="subcellular location">
    <subcellularLocation>
        <location evidence="7 8">Cytoplasm</location>
    </subcellularLocation>
</comment>
<dbReference type="Pfam" id="PF08245">
    <property type="entry name" value="Mur_ligase_M"/>
    <property type="match status" value="1"/>
</dbReference>
<reference evidence="12 13" key="1">
    <citation type="submission" date="2018-05" db="EMBL/GenBank/DDBJ databases">
        <title>Salinimonas sp. HMF8227 Genome sequencing and assembly.</title>
        <authorList>
            <person name="Kang H."/>
            <person name="Kang J."/>
            <person name="Cha I."/>
            <person name="Kim H."/>
            <person name="Joh K."/>
        </authorList>
    </citation>
    <scope>NUCLEOTIDE SEQUENCE [LARGE SCALE GENOMIC DNA]</scope>
    <source>
        <strain evidence="12 13">HMF8227</strain>
    </source>
</reference>
<keyword evidence="7" id="KW-0460">Magnesium</keyword>
<dbReference type="NCBIfam" id="NF001126">
    <property type="entry name" value="PRK00139.1-4"/>
    <property type="match status" value="1"/>
</dbReference>
<evidence type="ECO:0000256" key="5">
    <source>
        <dbReference type="ARBA" id="ARBA00023306"/>
    </source>
</evidence>
<keyword evidence="3 7" id="KW-0133">Cell shape</keyword>
<comment type="pathway">
    <text evidence="7 8">Cell wall biogenesis; peptidoglycan biosynthesis.</text>
</comment>
<evidence type="ECO:0000313" key="13">
    <source>
        <dbReference type="Proteomes" id="UP000245728"/>
    </source>
</evidence>
<dbReference type="PANTHER" id="PTHR23135">
    <property type="entry name" value="MUR LIGASE FAMILY MEMBER"/>
    <property type="match status" value="1"/>
</dbReference>
<dbReference type="Gene3D" id="3.40.1190.10">
    <property type="entry name" value="Mur-like, catalytic domain"/>
    <property type="match status" value="1"/>
</dbReference>
<dbReference type="NCBIfam" id="NF001123">
    <property type="entry name" value="PRK00139.1-1"/>
    <property type="match status" value="1"/>
</dbReference>
<feature type="modified residue" description="N6-carboxylysine" evidence="7">
    <location>
        <position position="229"/>
    </location>
</feature>
<proteinExistence type="inferred from homology"/>
<dbReference type="GO" id="GO:0051301">
    <property type="term" value="P:cell division"/>
    <property type="evidence" value="ECO:0007669"/>
    <property type="project" value="UniProtKB-KW"/>
</dbReference>
<evidence type="ECO:0000256" key="4">
    <source>
        <dbReference type="ARBA" id="ARBA00022984"/>
    </source>
</evidence>
<feature type="binding site" evidence="7">
    <location>
        <position position="189"/>
    </location>
    <ligand>
        <name>UDP-N-acetyl-alpha-D-muramoyl-L-alanyl-D-glutamate</name>
        <dbReference type="ChEBI" id="CHEBI:83900"/>
    </ligand>
</feature>
<feature type="binding site" evidence="7">
    <location>
        <begin position="120"/>
        <end position="126"/>
    </location>
    <ligand>
        <name>ATP</name>
        <dbReference type="ChEBI" id="CHEBI:30616"/>
    </ligand>
</feature>
<feature type="domain" description="Mur ligase C-terminal" evidence="10">
    <location>
        <begin position="346"/>
        <end position="472"/>
    </location>
</feature>
<evidence type="ECO:0000256" key="1">
    <source>
        <dbReference type="ARBA" id="ARBA00005898"/>
    </source>
</evidence>
<dbReference type="InterPro" id="IPR000713">
    <property type="entry name" value="Mur_ligase_N"/>
</dbReference>
<dbReference type="GO" id="GO:0009252">
    <property type="term" value="P:peptidoglycan biosynthetic process"/>
    <property type="evidence" value="ECO:0007669"/>
    <property type="project" value="UniProtKB-UniRule"/>
</dbReference>
<feature type="binding site" evidence="7">
    <location>
        <position position="31"/>
    </location>
    <ligand>
        <name>UDP-N-acetyl-alpha-D-muramoyl-L-alanyl-D-glutamate</name>
        <dbReference type="ChEBI" id="CHEBI:83900"/>
    </ligand>
</feature>
<name>A0A2S2E7J5_9ALTE</name>
<dbReference type="PANTHER" id="PTHR23135:SF4">
    <property type="entry name" value="UDP-N-ACETYLMURAMOYL-L-ALANYL-D-GLUTAMATE--2,6-DIAMINOPIMELATE LIGASE MURE HOMOLOG, CHLOROPLASTIC"/>
    <property type="match status" value="1"/>
</dbReference>
<dbReference type="GO" id="GO:0005737">
    <property type="term" value="C:cytoplasm"/>
    <property type="evidence" value="ECO:0007669"/>
    <property type="project" value="UniProtKB-SubCell"/>
</dbReference>
<dbReference type="SUPFAM" id="SSF53623">
    <property type="entry name" value="MurD-like peptide ligases, catalytic domain"/>
    <property type="match status" value="1"/>
</dbReference>
<keyword evidence="2 7" id="KW-0132">Cell division</keyword>
<dbReference type="UniPathway" id="UPA00219"/>
<dbReference type="InterPro" id="IPR035911">
    <property type="entry name" value="MurE/MurF_N"/>
</dbReference>
<dbReference type="GO" id="GO:0005524">
    <property type="term" value="F:ATP binding"/>
    <property type="evidence" value="ECO:0007669"/>
    <property type="project" value="UniProtKB-UniRule"/>
</dbReference>
<dbReference type="RefSeq" id="WP_109340456.1">
    <property type="nucleotide sequence ID" value="NZ_CP029347.1"/>
</dbReference>
<keyword evidence="13" id="KW-1185">Reference proteome</keyword>
<dbReference type="EC" id="6.3.2.-" evidence="7"/>